<feature type="domain" description="Calcineurin-like phosphoesterase" evidence="1">
    <location>
        <begin position="44"/>
        <end position="238"/>
    </location>
</feature>
<proteinExistence type="predicted"/>
<evidence type="ECO:0000259" key="1">
    <source>
        <dbReference type="Pfam" id="PF00149"/>
    </source>
</evidence>
<dbReference type="InterPro" id="IPR006179">
    <property type="entry name" value="5_nucleotidase/apyrase"/>
</dbReference>
<dbReference type="InterPro" id="IPR004843">
    <property type="entry name" value="Calcineurin-like_PHP"/>
</dbReference>
<protein>
    <submittedName>
        <fullName evidence="2">Metallophosphoesterase</fullName>
    </submittedName>
</protein>
<accession>A0ABU3DTQ7</accession>
<gene>
    <name evidence="2" type="ORF">RM541_08845</name>
</gene>
<dbReference type="PANTHER" id="PTHR11575">
    <property type="entry name" value="5'-NUCLEOTIDASE-RELATED"/>
    <property type="match status" value="1"/>
</dbReference>
<sequence length="245" mass="27458">MKFNLNISLWILAVLGIISFTSCNQVTGGNSDNKETAKDTLSITVLQTADIHGQLDPHPELFWENEQIVFKERGGLANIKTLFKEERQKNPGRTVIVDGGDLIQGSGYAALSEGRIFPEIISNMGYDVVIPGNWEVVYGKDRMMDIMTNYNTPVIAQNMFHEEDGKELFPPYWTKEIEGVKIGFIGINDPDVPVRQNPIFSEGMTFSGIEDEVKELITSVKNEEEVDVLFLVTHMGVFKQVDLAN</sequence>
<evidence type="ECO:0000313" key="2">
    <source>
        <dbReference type="EMBL" id="MDT0686472.1"/>
    </source>
</evidence>
<organism evidence="2 3">
    <name type="scientific">Autumnicola psychrophila</name>
    <dbReference type="NCBI Taxonomy" id="3075592"/>
    <lineage>
        <taxon>Bacteria</taxon>
        <taxon>Pseudomonadati</taxon>
        <taxon>Bacteroidota</taxon>
        <taxon>Flavobacteriia</taxon>
        <taxon>Flavobacteriales</taxon>
        <taxon>Flavobacteriaceae</taxon>
        <taxon>Autumnicola</taxon>
    </lineage>
</organism>
<keyword evidence="3" id="KW-1185">Reference proteome</keyword>
<reference evidence="2 3" key="1">
    <citation type="submission" date="2023-09" db="EMBL/GenBank/DDBJ databases">
        <authorList>
            <person name="Rey-Velasco X."/>
        </authorList>
    </citation>
    <scope>NUCLEOTIDE SEQUENCE [LARGE SCALE GENOMIC DNA]</scope>
    <source>
        <strain evidence="2 3">F225</strain>
    </source>
</reference>
<dbReference type="SUPFAM" id="SSF56300">
    <property type="entry name" value="Metallo-dependent phosphatases"/>
    <property type="match status" value="1"/>
</dbReference>
<name>A0ABU3DTQ7_9FLAO</name>
<dbReference type="PROSITE" id="PS51257">
    <property type="entry name" value="PROKAR_LIPOPROTEIN"/>
    <property type="match status" value="1"/>
</dbReference>
<dbReference type="EMBL" id="JAVRHN010000006">
    <property type="protein sequence ID" value="MDT0686472.1"/>
    <property type="molecule type" value="Genomic_DNA"/>
</dbReference>
<dbReference type="InterPro" id="IPR029052">
    <property type="entry name" value="Metallo-depent_PP-like"/>
</dbReference>
<dbReference type="Pfam" id="PF00149">
    <property type="entry name" value="Metallophos"/>
    <property type="match status" value="1"/>
</dbReference>
<dbReference type="Gene3D" id="3.60.21.10">
    <property type="match status" value="1"/>
</dbReference>
<dbReference type="PANTHER" id="PTHR11575:SF42">
    <property type="entry name" value="SULFUR OXIDATION PROTEIN SOXB"/>
    <property type="match status" value="1"/>
</dbReference>
<dbReference type="Proteomes" id="UP001253848">
    <property type="component" value="Unassembled WGS sequence"/>
</dbReference>
<evidence type="ECO:0000313" key="3">
    <source>
        <dbReference type="Proteomes" id="UP001253848"/>
    </source>
</evidence>
<comment type="caution">
    <text evidence="2">The sequence shown here is derived from an EMBL/GenBank/DDBJ whole genome shotgun (WGS) entry which is preliminary data.</text>
</comment>